<dbReference type="GO" id="GO:0005829">
    <property type="term" value="C:cytosol"/>
    <property type="evidence" value="ECO:0007669"/>
    <property type="project" value="TreeGrafter"/>
</dbReference>
<feature type="region of interest" description="Disordered" evidence="4">
    <location>
        <begin position="592"/>
        <end position="621"/>
    </location>
</feature>
<comment type="subcellular location">
    <subcellularLocation>
        <location evidence="1">Cytoplasm</location>
        <location evidence="1">Cytoskeleton</location>
        <location evidence="1">Microtubule organizing center</location>
        <location evidence="1">Centrosome</location>
    </subcellularLocation>
</comment>
<evidence type="ECO:0000256" key="4">
    <source>
        <dbReference type="SAM" id="MobiDB-lite"/>
    </source>
</evidence>
<dbReference type="AlphaFoldDB" id="A0A7N4PK44"/>
<evidence type="ECO:0000256" key="3">
    <source>
        <dbReference type="ARBA" id="ARBA00023212"/>
    </source>
</evidence>
<feature type="region of interest" description="Disordered" evidence="4">
    <location>
        <begin position="245"/>
        <end position="311"/>
    </location>
</feature>
<evidence type="ECO:0000259" key="6">
    <source>
        <dbReference type="Pfam" id="PF17730"/>
    </source>
</evidence>
<organism evidence="7 8">
    <name type="scientific">Sarcophilus harrisii</name>
    <name type="common">Tasmanian devil</name>
    <name type="synonym">Sarcophilus laniarius</name>
    <dbReference type="NCBI Taxonomy" id="9305"/>
    <lineage>
        <taxon>Eukaryota</taxon>
        <taxon>Metazoa</taxon>
        <taxon>Chordata</taxon>
        <taxon>Craniata</taxon>
        <taxon>Vertebrata</taxon>
        <taxon>Euteleostomi</taxon>
        <taxon>Mammalia</taxon>
        <taxon>Metatheria</taxon>
        <taxon>Dasyuromorphia</taxon>
        <taxon>Dasyuridae</taxon>
        <taxon>Sarcophilus</taxon>
    </lineage>
</organism>
<dbReference type="InParanoid" id="A0A7N4PK44"/>
<feature type="region of interest" description="Disordered" evidence="4">
    <location>
        <begin position="396"/>
        <end position="478"/>
    </location>
</feature>
<evidence type="ECO:0000256" key="2">
    <source>
        <dbReference type="ARBA" id="ARBA00022490"/>
    </source>
</evidence>
<protein>
    <recommendedName>
        <fullName evidence="9">Fragile-site associated tumor suppressor</fullName>
    </recommendedName>
</protein>
<dbReference type="RefSeq" id="XP_031812877.1">
    <property type="nucleotide sequence ID" value="XM_031957017.1"/>
</dbReference>
<evidence type="ECO:0008006" key="9">
    <source>
        <dbReference type="Google" id="ProtNLM"/>
    </source>
</evidence>
<dbReference type="GO" id="GO:0008017">
    <property type="term" value="F:microtubule binding"/>
    <property type="evidence" value="ECO:0007669"/>
    <property type="project" value="TreeGrafter"/>
</dbReference>
<dbReference type="Proteomes" id="UP000007648">
    <property type="component" value="Unassembled WGS sequence"/>
</dbReference>
<feature type="region of interest" description="Disordered" evidence="4">
    <location>
        <begin position="523"/>
        <end position="556"/>
    </location>
</feature>
<proteinExistence type="predicted"/>
<dbReference type="FunCoup" id="A0A7N4PK44">
    <property type="interactions" value="292"/>
</dbReference>
<feature type="compositionally biased region" description="Basic and acidic residues" evidence="4">
    <location>
        <begin position="254"/>
        <end position="272"/>
    </location>
</feature>
<keyword evidence="8" id="KW-1185">Reference proteome</keyword>
<name>A0A7N4PK44_SARHA</name>
<feature type="domain" description="ALMS motif" evidence="5">
    <location>
        <begin position="566"/>
        <end position="695"/>
    </location>
</feature>
<dbReference type="Pfam" id="PF15309">
    <property type="entry name" value="ALMS_motif"/>
    <property type="match status" value="1"/>
</dbReference>
<dbReference type="Pfam" id="PF17730">
    <property type="entry name" value="Centro_C10orf90"/>
    <property type="match status" value="1"/>
</dbReference>
<evidence type="ECO:0000256" key="1">
    <source>
        <dbReference type="ARBA" id="ARBA00004300"/>
    </source>
</evidence>
<sequence length="698" mass="76237">MQRSGISAQTCHTRYSSSYEEAASERMFQIKTYSTELKKHVMVMDFVKSNWFPSQKRAKVCIIHLCQGVKATDKMTGKYEIHSRLFSPPKDHSAWERNAQVTYTGLQASPYDESNRLSLRGLQSEVAEKKPDYAKETRMISSLLISQLMDERRLQKAAPALPGQGLMLQPAVGAPGQPLAPGDQAFSLLPGRMGIRTSSGEAGLGARLFVQEGSRDLPPRRGFSSITITARQVVPGAAPLRWGSAVDPPCSKCGAKDRRVDKAAPAKGRDPPPKLPNAPEGSANSPAAPFRAPEPRGPSGQGSPCWVLNPENKENAMIPPALPSHGEKVPLVFSSCVHLRVSQPGANTVRYLDRSLSVPLGPPPVPGSRVHRSVLSLSLGCSSHRLTADGADRMANAGQEAEAAGPLSPRPAKPGQARAPAAWEPNCKGSRLRESPPGPRVPAGSHPCPWGGTPTPGNPALLPDSGKGTDPSAVGKGRGDGTALYHTVSHPNKLAIHIPGWSYTAGDYQCCDLVVKLKDCRSPSKERGMAPASPPAPPEPMHPEKPDPPPEQDTRLDPEITVLPAHSLTLREALEVHKPQFISRSQERLRKLESMAQQRKAQRGESPRKKPSPLPLRTAKKKQYTIPHPLSDNLFKPKERCISEKEMHMRSKRIYNNLPEVKKKKEEQKKRVILQSNRLRAEVFKKQLLDQILQRSTD</sequence>
<dbReference type="GO" id="GO:0005813">
    <property type="term" value="C:centrosome"/>
    <property type="evidence" value="ECO:0007669"/>
    <property type="project" value="UniProtKB-SubCell"/>
</dbReference>
<dbReference type="Ensembl" id="ENSSHAT00000044961.1">
    <property type="protein sequence ID" value="ENSSHAP00000038755.1"/>
    <property type="gene ID" value="ENSSHAG00000013645.2"/>
</dbReference>
<feature type="compositionally biased region" description="Basic and acidic residues" evidence="4">
    <location>
        <begin position="541"/>
        <end position="556"/>
    </location>
</feature>
<dbReference type="OrthoDB" id="8899035at2759"/>
<gene>
    <name evidence="7" type="primary">C2H10orf90</name>
</gene>
<accession>A0A7N4PK44</accession>
<dbReference type="CTD" id="118219024"/>
<reference evidence="7 8" key="1">
    <citation type="journal article" date="2011" name="Proc. Natl. Acad. Sci. U.S.A.">
        <title>Genetic diversity and population structure of the endangered marsupial Sarcophilus harrisii (Tasmanian devil).</title>
        <authorList>
            <person name="Miller W."/>
            <person name="Hayes V.M."/>
            <person name="Ratan A."/>
            <person name="Petersen D.C."/>
            <person name="Wittekindt N.E."/>
            <person name="Miller J."/>
            <person name="Walenz B."/>
            <person name="Knight J."/>
            <person name="Qi J."/>
            <person name="Zhao F."/>
            <person name="Wang Q."/>
            <person name="Bedoya-Reina O.C."/>
            <person name="Katiyar N."/>
            <person name="Tomsho L.P."/>
            <person name="Kasson L.M."/>
            <person name="Hardie R.A."/>
            <person name="Woodbridge P."/>
            <person name="Tindall E.A."/>
            <person name="Bertelsen M.F."/>
            <person name="Dixon D."/>
            <person name="Pyecroft S."/>
            <person name="Helgen K.M."/>
            <person name="Lesk A.M."/>
            <person name="Pringle T.H."/>
            <person name="Patterson N."/>
            <person name="Zhang Y."/>
            <person name="Kreiss A."/>
            <person name="Woods G.M."/>
            <person name="Jones M.E."/>
            <person name="Schuster S.C."/>
        </authorList>
    </citation>
    <scope>NUCLEOTIDE SEQUENCE [LARGE SCALE GENOMIC DNA]</scope>
</reference>
<dbReference type="KEGG" id="shr:100914759"/>
<dbReference type="GeneTree" id="ENSGT00940000153123"/>
<keyword evidence="2" id="KW-0963">Cytoplasm</keyword>
<dbReference type="GeneID" id="100914759"/>
<dbReference type="PANTHER" id="PTHR21553">
    <property type="entry name" value="ALMS1-RELATED"/>
    <property type="match status" value="1"/>
</dbReference>
<dbReference type="GO" id="GO:0005814">
    <property type="term" value="C:centriole"/>
    <property type="evidence" value="ECO:0007669"/>
    <property type="project" value="TreeGrafter"/>
</dbReference>
<dbReference type="InterPro" id="IPR029299">
    <property type="entry name" value="ALMS_motif"/>
</dbReference>
<evidence type="ECO:0000313" key="8">
    <source>
        <dbReference type="Proteomes" id="UP000007648"/>
    </source>
</evidence>
<evidence type="ECO:0000313" key="7">
    <source>
        <dbReference type="Ensembl" id="ENSSHAP00000038755.1"/>
    </source>
</evidence>
<dbReference type="GO" id="GO:0046599">
    <property type="term" value="P:regulation of centriole replication"/>
    <property type="evidence" value="ECO:0007669"/>
    <property type="project" value="TreeGrafter"/>
</dbReference>
<keyword evidence="3" id="KW-0206">Cytoskeleton</keyword>
<feature type="domain" description="Centrosomal protein C10orf90 N-terminal" evidence="6">
    <location>
        <begin position="143"/>
        <end position="505"/>
    </location>
</feature>
<evidence type="ECO:0000259" key="5">
    <source>
        <dbReference type="Pfam" id="PF15309"/>
    </source>
</evidence>
<dbReference type="PANTHER" id="PTHR21553:SF24">
    <property type="entry name" value="(E2-INDEPENDENT) E3 UBIQUITIN-CONJUGATING ENZYME FATS"/>
    <property type="match status" value="1"/>
</dbReference>
<reference evidence="7" key="2">
    <citation type="submission" date="2025-08" db="UniProtKB">
        <authorList>
            <consortium name="Ensembl"/>
        </authorList>
    </citation>
    <scope>IDENTIFICATION</scope>
</reference>
<reference evidence="7" key="3">
    <citation type="submission" date="2025-09" db="UniProtKB">
        <authorList>
            <consortium name="Ensembl"/>
        </authorList>
    </citation>
    <scope>IDENTIFICATION</scope>
</reference>
<dbReference type="InterPro" id="IPR041179">
    <property type="entry name" value="C10orf90_N"/>
</dbReference>